<protein>
    <submittedName>
        <fullName evidence="2">Uncharacterized protein</fullName>
    </submittedName>
</protein>
<dbReference type="EMBL" id="KF184959">
    <property type="protein sequence ID" value="AGT17011.1"/>
    <property type="molecule type" value="Genomic_DNA"/>
</dbReference>
<dbReference type="AlphaFoldDB" id="A0A059Q358"/>
<organism evidence="2">
    <name type="scientific">Saccharum hybrid cultivar R570</name>
    <dbReference type="NCBI Taxonomy" id="131158"/>
    <lineage>
        <taxon>Eukaryota</taxon>
        <taxon>Viridiplantae</taxon>
        <taxon>Streptophyta</taxon>
        <taxon>Embryophyta</taxon>
        <taxon>Tracheophyta</taxon>
        <taxon>Spermatophyta</taxon>
        <taxon>Magnoliopsida</taxon>
        <taxon>Liliopsida</taxon>
        <taxon>Poales</taxon>
        <taxon>Poaceae</taxon>
        <taxon>PACMAD clade</taxon>
        <taxon>Panicoideae</taxon>
        <taxon>Andropogonodae</taxon>
        <taxon>Andropogoneae</taxon>
        <taxon>Saccharinae</taxon>
        <taxon>Saccharum</taxon>
        <taxon>Saccharum officinarum species complex</taxon>
    </lineage>
</organism>
<feature type="region of interest" description="Disordered" evidence="1">
    <location>
        <begin position="135"/>
        <end position="174"/>
    </location>
</feature>
<proteinExistence type="predicted"/>
<reference evidence="2" key="1">
    <citation type="submission" date="2013-05" db="EMBL/GenBank/DDBJ databases">
        <title>Building the sugarcane genome for biotechnology and identifying evolutionary trends.</title>
        <authorList>
            <person name="De Setta N."/>
            <person name="Monteiro-Vitorello C.B."/>
            <person name="Metcalfe C.J."/>
            <person name="Cruz G.M.Q."/>
            <person name="Del Bem L.E."/>
            <person name="Vicentini R."/>
            <person name="Nogueira F.T.S."/>
            <person name="Campos R.A."/>
            <person name="Nunes S.L."/>
            <person name="Turrini P.C.G."/>
            <person name="Vieira A.P."/>
            <person name="Cruz E.A.O."/>
            <person name="Correa T.C.S."/>
            <person name="Hotta C.T."/>
            <person name="de Mello-Varani A."/>
            <person name="Vautrin S."/>
            <person name="Trindade A.S."/>
            <person name="Vilela M.M."/>
            <person name="Horta C.L."/>
            <person name="Sato P.M."/>
            <person name="de Andrade R.F."/>
            <person name="Nishiyama M.Y."/>
            <person name="Cardoso-Silva C.B."/>
            <person name="Scortecci K.C."/>
            <person name="Garcia A.A.F."/>
            <person name="Carneiro M.S."/>
            <person name="Kim C."/>
            <person name="Paterson A.H."/>
            <person name="Berges H."/>
            <person name="D'Hont A."/>
            <person name="de-Souza A.P."/>
            <person name="Souza G.M."/>
            <person name="Vincentz M."/>
            <person name="Kitajima J.P."/>
            <person name="Van Sluys M.-A."/>
        </authorList>
    </citation>
    <scope>NUCLEOTIDE SEQUENCE</scope>
</reference>
<gene>
    <name evidence="2" type="ORF">SHCRBa_107_N16_F_10</name>
</gene>
<accession>A0A059Q358</accession>
<evidence type="ECO:0000313" key="2">
    <source>
        <dbReference type="EMBL" id="AGT17011.1"/>
    </source>
</evidence>
<sequence>MVASHQSRHCRALKLPPQSLLCSLSIPIKHTTTSASPYCSHRTHPRPLLATLSHGHQHHVRRRWGSTWPGGQGPPLVEPWLLGDAPGPVDAPRHFSSIVIDHRAGNRPFFDASAPFPSPATANTTELPPAVIGRADAAMHAHEPPATPPPPFVVGAPSRRLAEPTSPPSSASGA</sequence>
<name>A0A059Q358_9POAL</name>
<evidence type="ECO:0000256" key="1">
    <source>
        <dbReference type="SAM" id="MobiDB-lite"/>
    </source>
</evidence>